<dbReference type="GO" id="GO:0004497">
    <property type="term" value="F:monooxygenase activity"/>
    <property type="evidence" value="ECO:0007669"/>
    <property type="project" value="UniProtKB-KW"/>
</dbReference>
<evidence type="ECO:0000313" key="8">
    <source>
        <dbReference type="Proteomes" id="UP000305948"/>
    </source>
</evidence>
<keyword evidence="5" id="KW-0503">Monooxygenase</keyword>
<dbReference type="AlphaFoldDB" id="A0A5C3MUM3"/>
<dbReference type="Gene3D" id="3.50.50.60">
    <property type="entry name" value="FAD/NAD(P)-binding domain"/>
    <property type="match status" value="1"/>
</dbReference>
<reference evidence="7 8" key="1">
    <citation type="journal article" date="2019" name="Nat. Ecol. Evol.">
        <title>Megaphylogeny resolves global patterns of mushroom evolution.</title>
        <authorList>
            <person name="Varga T."/>
            <person name="Krizsan K."/>
            <person name="Foldi C."/>
            <person name="Dima B."/>
            <person name="Sanchez-Garcia M."/>
            <person name="Sanchez-Ramirez S."/>
            <person name="Szollosi G.J."/>
            <person name="Szarkandi J.G."/>
            <person name="Papp V."/>
            <person name="Albert L."/>
            <person name="Andreopoulos W."/>
            <person name="Angelini C."/>
            <person name="Antonin V."/>
            <person name="Barry K.W."/>
            <person name="Bougher N.L."/>
            <person name="Buchanan P."/>
            <person name="Buyck B."/>
            <person name="Bense V."/>
            <person name="Catcheside P."/>
            <person name="Chovatia M."/>
            <person name="Cooper J."/>
            <person name="Damon W."/>
            <person name="Desjardin D."/>
            <person name="Finy P."/>
            <person name="Geml J."/>
            <person name="Haridas S."/>
            <person name="Hughes K."/>
            <person name="Justo A."/>
            <person name="Karasinski D."/>
            <person name="Kautmanova I."/>
            <person name="Kiss B."/>
            <person name="Kocsube S."/>
            <person name="Kotiranta H."/>
            <person name="LaButti K.M."/>
            <person name="Lechner B.E."/>
            <person name="Liimatainen K."/>
            <person name="Lipzen A."/>
            <person name="Lukacs Z."/>
            <person name="Mihaltcheva S."/>
            <person name="Morgado L.N."/>
            <person name="Niskanen T."/>
            <person name="Noordeloos M.E."/>
            <person name="Ohm R.A."/>
            <person name="Ortiz-Santana B."/>
            <person name="Ovrebo C."/>
            <person name="Racz N."/>
            <person name="Riley R."/>
            <person name="Savchenko A."/>
            <person name="Shiryaev A."/>
            <person name="Soop K."/>
            <person name="Spirin V."/>
            <person name="Szebenyi C."/>
            <person name="Tomsovsky M."/>
            <person name="Tulloss R.E."/>
            <person name="Uehling J."/>
            <person name="Grigoriev I.V."/>
            <person name="Vagvolgyi C."/>
            <person name="Papp T."/>
            <person name="Martin F.M."/>
            <person name="Miettinen O."/>
            <person name="Hibbett D.S."/>
            <person name="Nagy L.G."/>
        </authorList>
    </citation>
    <scope>NUCLEOTIDE SEQUENCE [LARGE SCALE GENOMIC DNA]</scope>
    <source>
        <strain evidence="7 8">OMC1185</strain>
    </source>
</reference>
<dbReference type="EMBL" id="ML213519">
    <property type="protein sequence ID" value="TFK48525.1"/>
    <property type="molecule type" value="Genomic_DNA"/>
</dbReference>
<dbReference type="OrthoDB" id="1878542at2759"/>
<dbReference type="GO" id="GO:0071949">
    <property type="term" value="F:FAD binding"/>
    <property type="evidence" value="ECO:0007669"/>
    <property type="project" value="InterPro"/>
</dbReference>
<dbReference type="PRINTS" id="PR00420">
    <property type="entry name" value="RNGMNOXGNASE"/>
</dbReference>
<keyword evidence="8" id="KW-1185">Reference proteome</keyword>
<protein>
    <submittedName>
        <fullName evidence="7">FAD/NAD(P)-binding domain-containing protein</fullName>
    </submittedName>
</protein>
<feature type="domain" description="FAD-binding" evidence="6">
    <location>
        <begin position="14"/>
        <end position="364"/>
    </location>
</feature>
<dbReference type="PANTHER" id="PTHR13789:SF314">
    <property type="entry name" value="FAD-BINDING DOMAIN-CONTAINING PROTEIN"/>
    <property type="match status" value="1"/>
</dbReference>
<evidence type="ECO:0000259" key="6">
    <source>
        <dbReference type="Pfam" id="PF01494"/>
    </source>
</evidence>
<dbReference type="InterPro" id="IPR036188">
    <property type="entry name" value="FAD/NAD-bd_sf"/>
</dbReference>
<comment type="similarity">
    <text evidence="1">Belongs to the paxM FAD-dependent monooxygenase family.</text>
</comment>
<dbReference type="Proteomes" id="UP000305948">
    <property type="component" value="Unassembled WGS sequence"/>
</dbReference>
<gene>
    <name evidence="7" type="ORF">OE88DRAFT_536017</name>
</gene>
<sequence>MLHSKKAAHSLSFVVVGGSISGLACAYTLSKAGHKVTVLEKGDGKNGSWECGVRAPPNMTRILNDWGLQDVIEKVGVKASATVFRAAASLEKVGVIQYHPQIMDALRADLWYMPYGQLWTELYKIAVEAGAKVRFNSRVVDIDPETPTVTLASGEELRPDLVIGADGSDGIVRRVVVEEESSGTPDRLITFSTFIPTQLIRQDKELEYLVHGDPDWNIWLADGCCIHGHLTRCREFYTLVLVVPADVENFNPNWDDHYAPEDLNLDLSKFHPSLRRLFNLAHSVIPTKYVVHEPFSNIVHDDSKVLLVGDAAQTTPPQFHHSYSMGIEAAATLGNLFSRLRNAEQADTLVTAYEEIRQPRITHTFRSEHGRYQFITFHDGPEQQMRDAGLKVALENSLLDWDDADEEFLRDVWEDYIAMFNYDASEAVDDWWTMWGSMM</sequence>
<dbReference type="Pfam" id="PF01494">
    <property type="entry name" value="FAD_binding_3"/>
    <property type="match status" value="1"/>
</dbReference>
<evidence type="ECO:0000256" key="4">
    <source>
        <dbReference type="ARBA" id="ARBA00023002"/>
    </source>
</evidence>
<evidence type="ECO:0000313" key="7">
    <source>
        <dbReference type="EMBL" id="TFK48525.1"/>
    </source>
</evidence>
<keyword evidence="3" id="KW-0274">FAD</keyword>
<evidence type="ECO:0000256" key="3">
    <source>
        <dbReference type="ARBA" id="ARBA00022827"/>
    </source>
</evidence>
<organism evidence="7 8">
    <name type="scientific">Heliocybe sulcata</name>
    <dbReference type="NCBI Taxonomy" id="5364"/>
    <lineage>
        <taxon>Eukaryota</taxon>
        <taxon>Fungi</taxon>
        <taxon>Dikarya</taxon>
        <taxon>Basidiomycota</taxon>
        <taxon>Agaricomycotina</taxon>
        <taxon>Agaricomycetes</taxon>
        <taxon>Gloeophyllales</taxon>
        <taxon>Gloeophyllaceae</taxon>
        <taxon>Heliocybe</taxon>
    </lineage>
</organism>
<name>A0A5C3MUM3_9AGAM</name>
<accession>A0A5C3MUM3</accession>
<evidence type="ECO:0000256" key="2">
    <source>
        <dbReference type="ARBA" id="ARBA00022630"/>
    </source>
</evidence>
<dbReference type="InterPro" id="IPR002938">
    <property type="entry name" value="FAD-bd"/>
</dbReference>
<dbReference type="PROSITE" id="PS51257">
    <property type="entry name" value="PROKAR_LIPOPROTEIN"/>
    <property type="match status" value="1"/>
</dbReference>
<dbReference type="SUPFAM" id="SSF51905">
    <property type="entry name" value="FAD/NAD(P)-binding domain"/>
    <property type="match status" value="1"/>
</dbReference>
<evidence type="ECO:0000256" key="5">
    <source>
        <dbReference type="ARBA" id="ARBA00023033"/>
    </source>
</evidence>
<dbReference type="PANTHER" id="PTHR13789">
    <property type="entry name" value="MONOOXYGENASE"/>
    <property type="match status" value="1"/>
</dbReference>
<proteinExistence type="inferred from homology"/>
<keyword evidence="4" id="KW-0560">Oxidoreductase</keyword>
<dbReference type="STRING" id="5364.A0A5C3MUM3"/>
<evidence type="ECO:0000256" key="1">
    <source>
        <dbReference type="ARBA" id="ARBA00007992"/>
    </source>
</evidence>
<dbReference type="InterPro" id="IPR050493">
    <property type="entry name" value="FAD-dep_Monooxygenase_BioMet"/>
</dbReference>
<keyword evidence="2" id="KW-0285">Flavoprotein</keyword>